<evidence type="ECO:0000313" key="3">
    <source>
        <dbReference type="Proteomes" id="UP000319432"/>
    </source>
</evidence>
<dbReference type="InterPro" id="IPR024197">
    <property type="entry name" value="TPP-like"/>
</dbReference>
<name>A0A518V6R7_BRELA</name>
<evidence type="ECO:0000313" key="2">
    <source>
        <dbReference type="EMBL" id="QDX92686.1"/>
    </source>
</evidence>
<dbReference type="EMBL" id="CP033464">
    <property type="protein sequence ID" value="QDX92686.1"/>
    <property type="molecule type" value="Genomic_DNA"/>
</dbReference>
<dbReference type="InterPro" id="IPR006380">
    <property type="entry name" value="SPP-like_dom"/>
</dbReference>
<feature type="domain" description="Sucrose phosphatase-like" evidence="1">
    <location>
        <begin position="4"/>
        <end position="222"/>
    </location>
</feature>
<dbReference type="AlphaFoldDB" id="A0A518V6R7"/>
<evidence type="ECO:0000259" key="1">
    <source>
        <dbReference type="Pfam" id="PF05116"/>
    </source>
</evidence>
<organism evidence="2 3">
    <name type="scientific">Brevibacillus laterosporus</name>
    <name type="common">Bacillus laterosporus</name>
    <dbReference type="NCBI Taxonomy" id="1465"/>
    <lineage>
        <taxon>Bacteria</taxon>
        <taxon>Bacillati</taxon>
        <taxon>Bacillota</taxon>
        <taxon>Bacilli</taxon>
        <taxon>Bacillales</taxon>
        <taxon>Paenibacillaceae</taxon>
        <taxon>Brevibacillus</taxon>
    </lineage>
</organism>
<protein>
    <recommendedName>
        <fullName evidence="1">Sucrose phosphatase-like domain-containing protein</fullName>
    </recommendedName>
</protein>
<dbReference type="Gene3D" id="3.40.50.1000">
    <property type="entry name" value="HAD superfamily/HAD-like"/>
    <property type="match status" value="1"/>
</dbReference>
<dbReference type="GO" id="GO:0003824">
    <property type="term" value="F:catalytic activity"/>
    <property type="evidence" value="ECO:0007669"/>
    <property type="project" value="UniProtKB-ARBA"/>
</dbReference>
<dbReference type="InterPro" id="IPR023214">
    <property type="entry name" value="HAD_sf"/>
</dbReference>
<dbReference type="OrthoDB" id="1666512at2"/>
<keyword evidence="3" id="KW-1185">Reference proteome</keyword>
<dbReference type="Pfam" id="PF05116">
    <property type="entry name" value="S6PP"/>
    <property type="match status" value="1"/>
</dbReference>
<sequence length="274" mass="31627">MLYASDLDQTLIYSRRSFGAFDENSEKIRLVEMRGEKEISFMVQRATDVLKEIAAQMMFVPVTTRTREQYRRIHLFYKEIRPTYAVTSNGGHILYNGQLDMAWNHSVTQKIEDSSLPLHELIKAFAEIKSSEWLHNEYIADKLFYYCTVNRTTMPMEEILVFGDWANQKGWNLSIQGRKVYIVPHAVNKRDAVRAIQEREGLTTLISSGDSLLDFPLLDASDISIAPPHGELFQLRDRGNIQFTQKSGILASLEIVEMVMQVLQEGRERTKMNL</sequence>
<dbReference type="PIRSF" id="PIRSF030802">
    <property type="entry name" value="UCP030802"/>
    <property type="match status" value="1"/>
</dbReference>
<accession>A0A518V6R7</accession>
<gene>
    <name evidence="2" type="ORF">EEL30_10420</name>
</gene>
<reference evidence="2 3" key="1">
    <citation type="submission" date="2018-11" db="EMBL/GenBank/DDBJ databases">
        <title>Phylogenetic determinants of toxin gene distribution in genomes of Brevibacillus laterosporus.</title>
        <authorList>
            <person name="Glare T.R."/>
            <person name="Durrant A."/>
            <person name="Berry C."/>
            <person name="Palma L."/>
            <person name="Ormskirk M."/>
            <person name="Cox M.O."/>
        </authorList>
    </citation>
    <scope>NUCLEOTIDE SEQUENCE [LARGE SCALE GENOMIC DNA]</scope>
    <source>
        <strain evidence="2 3">1821L</strain>
    </source>
</reference>
<dbReference type="InterPro" id="IPR036412">
    <property type="entry name" value="HAD-like_sf"/>
</dbReference>
<dbReference type="Proteomes" id="UP000319432">
    <property type="component" value="Chromosome"/>
</dbReference>
<dbReference type="SUPFAM" id="SSF56784">
    <property type="entry name" value="HAD-like"/>
    <property type="match status" value="1"/>
</dbReference>
<proteinExistence type="predicted"/>